<comment type="caution">
    <text evidence="1">The sequence shown here is derived from an EMBL/GenBank/DDBJ whole genome shotgun (WGS) entry which is preliminary data.</text>
</comment>
<sequence>MSVAAKAPKAAKGFWLWVEPRPDTDVTDEVRFARAFEDYVGGQGLCLSGGPLLSQITGQTRSLSLQDQVNLIDWMLLQPQVRAVSVTPLAAELEPTLNSDVGLLRVPALDLGVIAVCLLYRMGRLKPEQYIEILGGYVRRVH</sequence>
<accession>A0ABT8E032</accession>
<evidence type="ECO:0000313" key="2">
    <source>
        <dbReference type="Proteomes" id="UP001228044"/>
    </source>
</evidence>
<organism evidence="1 2">
    <name type="scientific">Roseateles violae</name>
    <dbReference type="NCBI Taxonomy" id="3058042"/>
    <lineage>
        <taxon>Bacteria</taxon>
        <taxon>Pseudomonadati</taxon>
        <taxon>Pseudomonadota</taxon>
        <taxon>Betaproteobacteria</taxon>
        <taxon>Burkholderiales</taxon>
        <taxon>Sphaerotilaceae</taxon>
        <taxon>Roseateles</taxon>
    </lineage>
</organism>
<dbReference type="RefSeq" id="WP_290361531.1">
    <property type="nucleotide sequence ID" value="NZ_JAUHHC010000008.1"/>
</dbReference>
<name>A0ABT8E032_9BURK</name>
<protein>
    <submittedName>
        <fullName evidence="1">Uncharacterized protein</fullName>
    </submittedName>
</protein>
<dbReference type="Proteomes" id="UP001228044">
    <property type="component" value="Unassembled WGS sequence"/>
</dbReference>
<gene>
    <name evidence="1" type="ORF">QWJ38_23285</name>
</gene>
<evidence type="ECO:0000313" key="1">
    <source>
        <dbReference type="EMBL" id="MDN3923221.1"/>
    </source>
</evidence>
<dbReference type="EMBL" id="JAUHHC010000008">
    <property type="protein sequence ID" value="MDN3923221.1"/>
    <property type="molecule type" value="Genomic_DNA"/>
</dbReference>
<proteinExistence type="predicted"/>
<keyword evidence="2" id="KW-1185">Reference proteome</keyword>
<reference evidence="1 2" key="1">
    <citation type="submission" date="2023-06" db="EMBL/GenBank/DDBJ databases">
        <title>Pelomonas sp. PFR6 16S ribosomal RNA gene Genome sequencing and assembly.</title>
        <authorList>
            <person name="Woo H."/>
        </authorList>
    </citation>
    <scope>NUCLEOTIDE SEQUENCE [LARGE SCALE GENOMIC DNA]</scope>
    <source>
        <strain evidence="1 2">PFR6</strain>
    </source>
</reference>